<evidence type="ECO:0000259" key="1">
    <source>
        <dbReference type="PROSITE" id="PS50930"/>
    </source>
</evidence>
<evidence type="ECO:0000313" key="4">
    <source>
        <dbReference type="EMBL" id="SFN38851.1"/>
    </source>
</evidence>
<evidence type="ECO:0000313" key="3">
    <source>
        <dbReference type="EMBL" id="SEA10939.1"/>
    </source>
</evidence>
<dbReference type="Proteomes" id="UP000183040">
    <property type="component" value="Unassembled WGS sequence"/>
</dbReference>
<dbReference type="GO" id="GO:0003677">
    <property type="term" value="F:DNA binding"/>
    <property type="evidence" value="ECO:0007669"/>
    <property type="project" value="InterPro"/>
</dbReference>
<dbReference type="Proteomes" id="UP000261210">
    <property type="component" value="Unassembled WGS sequence"/>
</dbReference>
<dbReference type="PANTHER" id="PTHR37299:SF1">
    <property type="entry name" value="STAGE 0 SPORULATION PROTEIN A HOMOLOG"/>
    <property type="match status" value="1"/>
</dbReference>
<sequence>MLKCITFDGDVSTLNDLMEYLEKITQDLMEVNKLLCDKQAGQPIFLREGPRIVRLRQEDILYMEGYGGDYVKVHRTDGKPILSQVSLKRFEECLSGNNFCRVHRSYIVSLSHINYIERKRIRIDGALIPISDSYLPTLMNKLCMQT</sequence>
<protein>
    <submittedName>
        <fullName evidence="2">LytTR family transcriptional regulator</fullName>
    </submittedName>
    <submittedName>
        <fullName evidence="3">Transcriptional regulator, LytTR family</fullName>
    </submittedName>
</protein>
<dbReference type="InterPro" id="IPR046947">
    <property type="entry name" value="LytR-like"/>
</dbReference>
<feature type="domain" description="HTH LytTR-type" evidence="1">
    <location>
        <begin position="44"/>
        <end position="144"/>
    </location>
</feature>
<dbReference type="PROSITE" id="PS50930">
    <property type="entry name" value="HTH_LYTTR"/>
    <property type="match status" value="1"/>
</dbReference>
<organism evidence="3 5">
    <name type="scientific">Bacteroides xylanisolvens</name>
    <dbReference type="NCBI Taxonomy" id="371601"/>
    <lineage>
        <taxon>Bacteria</taxon>
        <taxon>Pseudomonadati</taxon>
        <taxon>Bacteroidota</taxon>
        <taxon>Bacteroidia</taxon>
        <taxon>Bacteroidales</taxon>
        <taxon>Bacteroidaceae</taxon>
        <taxon>Bacteroides</taxon>
    </lineage>
</organism>
<reference evidence="2 7" key="2">
    <citation type="submission" date="2018-08" db="EMBL/GenBank/DDBJ databases">
        <title>A genome reference for cultivated species of the human gut microbiota.</title>
        <authorList>
            <person name="Zou Y."/>
            <person name="Xue W."/>
            <person name="Luo G."/>
        </authorList>
    </citation>
    <scope>NUCLEOTIDE SEQUENCE [LARGE SCALE GENOMIC DNA]</scope>
    <source>
        <strain evidence="2 7">TF10-34</strain>
    </source>
</reference>
<evidence type="ECO:0000313" key="7">
    <source>
        <dbReference type="Proteomes" id="UP000261210"/>
    </source>
</evidence>
<dbReference type="PANTHER" id="PTHR37299">
    <property type="entry name" value="TRANSCRIPTIONAL REGULATOR-RELATED"/>
    <property type="match status" value="1"/>
</dbReference>
<dbReference type="RefSeq" id="WP_004310311.1">
    <property type="nucleotide sequence ID" value="NZ_FNRP01000002.1"/>
</dbReference>
<reference evidence="5 6" key="1">
    <citation type="submission" date="2016-10" db="EMBL/GenBank/DDBJ databases">
        <authorList>
            <person name="de Groot N.N."/>
        </authorList>
    </citation>
    <scope>NUCLEOTIDE SEQUENCE [LARGE SCALE GENOMIC DNA]</scope>
    <source>
        <strain evidence="4 6">NLAE-zl-C202</strain>
        <strain evidence="3 5">NLAE-zl-G339</strain>
    </source>
</reference>
<accession>A0A1H3YH24</accession>
<dbReference type="EMBL" id="FNRP01000002">
    <property type="protein sequence ID" value="SEA10939.1"/>
    <property type="molecule type" value="Genomic_DNA"/>
</dbReference>
<dbReference type="InterPro" id="IPR007492">
    <property type="entry name" value="LytTR_DNA-bd_dom"/>
</dbReference>
<evidence type="ECO:0000313" key="6">
    <source>
        <dbReference type="Proteomes" id="UP000183766"/>
    </source>
</evidence>
<name>A0A1H3YH24_9BACE</name>
<dbReference type="GO" id="GO:0000156">
    <property type="term" value="F:phosphorelay response regulator activity"/>
    <property type="evidence" value="ECO:0007669"/>
    <property type="project" value="InterPro"/>
</dbReference>
<dbReference type="EMBL" id="QSQU01000025">
    <property type="protein sequence ID" value="RGK59752.1"/>
    <property type="molecule type" value="Genomic_DNA"/>
</dbReference>
<dbReference type="AlphaFoldDB" id="A0A1H3YH24"/>
<dbReference type="Pfam" id="PF04397">
    <property type="entry name" value="LytTR"/>
    <property type="match status" value="1"/>
</dbReference>
<proteinExistence type="predicted"/>
<dbReference type="Gene3D" id="2.40.50.1020">
    <property type="entry name" value="LytTr DNA-binding domain"/>
    <property type="match status" value="1"/>
</dbReference>
<dbReference type="EMBL" id="FOUM01000033">
    <property type="protein sequence ID" value="SFN38851.1"/>
    <property type="molecule type" value="Genomic_DNA"/>
</dbReference>
<dbReference type="Proteomes" id="UP000183766">
    <property type="component" value="Unassembled WGS sequence"/>
</dbReference>
<dbReference type="SMART" id="SM00850">
    <property type="entry name" value="LytTR"/>
    <property type="match status" value="1"/>
</dbReference>
<gene>
    <name evidence="2" type="ORF">DXD03_16535</name>
    <name evidence="3" type="ORF">SAMN04487924_102219</name>
    <name evidence="4" type="ORF">SAMN05216250_13312</name>
</gene>
<evidence type="ECO:0000313" key="5">
    <source>
        <dbReference type="Proteomes" id="UP000183040"/>
    </source>
</evidence>
<evidence type="ECO:0000313" key="2">
    <source>
        <dbReference type="EMBL" id="RGK59752.1"/>
    </source>
</evidence>